<sequence length="480" mass="53320">APIRRMINDTRAIATGFWAGDGGCLPTPHALKVARHSLEAIDSRRHVDQHPWIHPSLAASDWLMQPHWKKFRFGLSVHHIDFYTTSEDVNHPLFVLTMPRLPRVRGLSCLQSAVAPSNSVNRAPFVARAAISTSTPLQAGKNTEWIRGKLWKGEAPGPEDPYTQRMEPEETSNLPEEARNFQPRADRTPSAVRKSRLVLPPERTEAVTEAEIQSIDSSYTPATTIEGLEETEPLKNWWDQPGHWGKESEFRGFGSADRVQDKAVLEVYLRQAVVEALALQEAGLLEGLVAKKWRHTKRSELDETLAVDIQVQDGKAALKGDLSAVTGRLTNKGPAPTKTAAKVSVEEAQEIVKTWDASWKSVALNDHLKFAIRKRLYQLTGRLIPDVKLGAANTAQHLLTLTVNPTKRGKKLAEILEAQGDLPSLPNVAVHDKKIGPVQREIAVGRWKVIEEELKKRDLPVTGTAGLGKNMERDWLTGKA</sequence>
<dbReference type="OrthoDB" id="6220758at2759"/>
<dbReference type="Proteomes" id="UP000554235">
    <property type="component" value="Unassembled WGS sequence"/>
</dbReference>
<dbReference type="EMBL" id="JAADYS010003436">
    <property type="protein sequence ID" value="KAF4447295.1"/>
    <property type="molecule type" value="Genomic_DNA"/>
</dbReference>
<dbReference type="GO" id="GO:0005739">
    <property type="term" value="C:mitochondrion"/>
    <property type="evidence" value="ECO:0007669"/>
    <property type="project" value="UniProtKB-SubCell"/>
</dbReference>
<comment type="caution">
    <text evidence="8">The sequence shown here is derived from an EMBL/GenBank/DDBJ whole genome shotgun (WGS) entry which is preliminary data.</text>
</comment>
<dbReference type="GO" id="GO:0005840">
    <property type="term" value="C:ribosome"/>
    <property type="evidence" value="ECO:0007669"/>
    <property type="project" value="UniProtKB-KW"/>
</dbReference>
<feature type="region of interest" description="Disordered" evidence="7">
    <location>
        <begin position="151"/>
        <end position="192"/>
    </location>
</feature>
<keyword evidence="4" id="KW-0496">Mitochondrion</keyword>
<dbReference type="GO" id="GO:1990904">
    <property type="term" value="C:ribonucleoprotein complex"/>
    <property type="evidence" value="ECO:0007669"/>
    <property type="project" value="UniProtKB-KW"/>
</dbReference>
<evidence type="ECO:0000256" key="6">
    <source>
        <dbReference type="ARBA" id="ARBA00035183"/>
    </source>
</evidence>
<organism evidence="8 9">
    <name type="scientific">Fusarium albosuccineum</name>
    <dbReference type="NCBI Taxonomy" id="1237068"/>
    <lineage>
        <taxon>Eukaryota</taxon>
        <taxon>Fungi</taxon>
        <taxon>Dikarya</taxon>
        <taxon>Ascomycota</taxon>
        <taxon>Pezizomycotina</taxon>
        <taxon>Sordariomycetes</taxon>
        <taxon>Hypocreomycetidae</taxon>
        <taxon>Hypocreales</taxon>
        <taxon>Nectriaceae</taxon>
        <taxon>Fusarium</taxon>
        <taxon>Fusarium decemcellulare species complex</taxon>
    </lineage>
</organism>
<protein>
    <recommendedName>
        <fullName evidence="6">Large ribosomal subunit protein mL50</fullName>
    </recommendedName>
</protein>
<comment type="subcellular location">
    <subcellularLocation>
        <location evidence="1">Mitochondrion</location>
    </subcellularLocation>
</comment>
<proteinExistence type="inferred from homology"/>
<evidence type="ECO:0000256" key="7">
    <source>
        <dbReference type="SAM" id="MobiDB-lite"/>
    </source>
</evidence>
<dbReference type="Pfam" id="PF10501">
    <property type="entry name" value="Ribosomal_L50"/>
    <property type="match status" value="1"/>
</dbReference>
<evidence type="ECO:0000256" key="3">
    <source>
        <dbReference type="ARBA" id="ARBA00022980"/>
    </source>
</evidence>
<feature type="non-terminal residue" evidence="8">
    <location>
        <position position="480"/>
    </location>
</feature>
<dbReference type="AlphaFoldDB" id="A0A8H4K9S8"/>
<dbReference type="InterPro" id="IPR018305">
    <property type="entry name" value="Ribosomal_m50"/>
</dbReference>
<evidence type="ECO:0000256" key="1">
    <source>
        <dbReference type="ARBA" id="ARBA00004173"/>
    </source>
</evidence>
<accession>A0A8H4K9S8</accession>
<feature type="compositionally biased region" description="Basic and acidic residues" evidence="7">
    <location>
        <begin position="176"/>
        <end position="187"/>
    </location>
</feature>
<evidence type="ECO:0000256" key="4">
    <source>
        <dbReference type="ARBA" id="ARBA00023128"/>
    </source>
</evidence>
<keyword evidence="3" id="KW-0689">Ribosomal protein</keyword>
<feature type="non-terminal residue" evidence="8">
    <location>
        <position position="1"/>
    </location>
</feature>
<keyword evidence="9" id="KW-1185">Reference proteome</keyword>
<evidence type="ECO:0000313" key="8">
    <source>
        <dbReference type="EMBL" id="KAF4447295.1"/>
    </source>
</evidence>
<evidence type="ECO:0000256" key="5">
    <source>
        <dbReference type="ARBA" id="ARBA00023274"/>
    </source>
</evidence>
<reference evidence="8 9" key="1">
    <citation type="submission" date="2020-01" db="EMBL/GenBank/DDBJ databases">
        <title>Identification and distribution of gene clusters putatively required for synthesis of sphingolipid metabolism inhibitors in phylogenetically diverse species of the filamentous fungus Fusarium.</title>
        <authorList>
            <person name="Kim H.-S."/>
            <person name="Busman M."/>
            <person name="Brown D.W."/>
            <person name="Divon H."/>
            <person name="Uhlig S."/>
            <person name="Proctor R.H."/>
        </authorList>
    </citation>
    <scope>NUCLEOTIDE SEQUENCE [LARGE SCALE GENOMIC DNA]</scope>
    <source>
        <strain evidence="8 9">NRRL 20459</strain>
    </source>
</reference>
<keyword evidence="5" id="KW-0687">Ribonucleoprotein</keyword>
<gene>
    <name evidence="8" type="ORF">FALBO_16959</name>
</gene>
<evidence type="ECO:0000313" key="9">
    <source>
        <dbReference type="Proteomes" id="UP000554235"/>
    </source>
</evidence>
<name>A0A8H4K9S8_9HYPO</name>
<evidence type="ECO:0000256" key="2">
    <source>
        <dbReference type="ARBA" id="ARBA00008860"/>
    </source>
</evidence>
<comment type="similarity">
    <text evidence="2">Belongs to the mitochondrion-specific ribosomal protein mL50 family.</text>
</comment>